<dbReference type="EMBL" id="CM002240">
    <property type="protein sequence ID" value="ESA42550.1"/>
    <property type="molecule type" value="Genomic_DNA"/>
</dbReference>
<sequence length="122" mass="13542">MQWMSAASDLQYKSTHSKRALDVRISDQIAPPSGATSTFESGVPPSSSPVLAVSIYTYLWTSPPPSDLIYICSLPLAEGPRTRTHIRTALRPSIRVKNLTLYSALSLSVSLGLYYERARRWN</sequence>
<dbReference type="InParanoid" id="V5IME4"/>
<protein>
    <submittedName>
        <fullName evidence="1">Uncharacterized protein</fullName>
    </submittedName>
</protein>
<accession>V5IME4</accession>
<reference evidence="1 2" key="1">
    <citation type="journal article" date="2003" name="Nature">
        <title>The genome sequence of the filamentous fungus Neurospora crassa.</title>
        <authorList>
            <person name="Galagan J.E."/>
            <person name="Calvo S.E."/>
            <person name="Borkovich K.A."/>
            <person name="Selker E.U."/>
            <person name="Read N.D."/>
            <person name="Jaffe D."/>
            <person name="FitzHugh W."/>
            <person name="Ma L.J."/>
            <person name="Smirnov S."/>
            <person name="Purcell S."/>
            <person name="Rehman B."/>
            <person name="Elkins T."/>
            <person name="Engels R."/>
            <person name="Wang S."/>
            <person name="Nielsen C.B."/>
            <person name="Butler J."/>
            <person name="Endrizzi M."/>
            <person name="Qui D."/>
            <person name="Ianakiev P."/>
            <person name="Bell-Pedersen D."/>
            <person name="Nelson M.A."/>
            <person name="Werner-Washburne M."/>
            <person name="Selitrennikoff C.P."/>
            <person name="Kinsey J.A."/>
            <person name="Braun E.L."/>
            <person name="Zelter A."/>
            <person name="Schulte U."/>
            <person name="Kothe G.O."/>
            <person name="Jedd G."/>
            <person name="Mewes W."/>
            <person name="Staben C."/>
            <person name="Marcotte E."/>
            <person name="Greenberg D."/>
            <person name="Roy A."/>
            <person name="Foley K."/>
            <person name="Naylor J."/>
            <person name="Stange-Thomann N."/>
            <person name="Barrett R."/>
            <person name="Gnerre S."/>
            <person name="Kamal M."/>
            <person name="Kamvysselis M."/>
            <person name="Mauceli E."/>
            <person name="Bielke C."/>
            <person name="Rudd S."/>
            <person name="Frishman D."/>
            <person name="Krystofova S."/>
            <person name="Rasmussen C."/>
            <person name="Metzenberg R.L."/>
            <person name="Perkins D.D."/>
            <person name="Kroken S."/>
            <person name="Cogoni C."/>
            <person name="Macino G."/>
            <person name="Catcheside D."/>
            <person name="Li W."/>
            <person name="Pratt R.J."/>
            <person name="Osmani S.A."/>
            <person name="DeSouza C.P."/>
            <person name="Glass L."/>
            <person name="Orbach M.J."/>
            <person name="Berglund J.A."/>
            <person name="Voelker R."/>
            <person name="Yarden O."/>
            <person name="Plamann M."/>
            <person name="Seiler S."/>
            <person name="Dunlap J."/>
            <person name="Radford A."/>
            <person name="Aramayo R."/>
            <person name="Natvig D.O."/>
            <person name="Alex L.A."/>
            <person name="Mannhaupt G."/>
            <person name="Ebbole D.J."/>
            <person name="Freitag M."/>
            <person name="Paulsen I."/>
            <person name="Sachs M.S."/>
            <person name="Lander E.S."/>
            <person name="Nusbaum C."/>
            <person name="Birren B."/>
        </authorList>
    </citation>
    <scope>NUCLEOTIDE SEQUENCE [LARGE SCALE GENOMIC DNA]</scope>
    <source>
        <strain evidence="2">ATCC 24698 / 74-OR23-1A / CBS 708.71 / DSM 1257 / FGSC 987</strain>
    </source>
</reference>
<gene>
    <name evidence="1" type="ORF">NCU16997</name>
</gene>
<dbReference type="RefSeq" id="XP_011394834.1">
    <property type="nucleotide sequence ID" value="XM_011396532.1"/>
</dbReference>
<evidence type="ECO:0000313" key="1">
    <source>
        <dbReference type="EMBL" id="ESA42550.1"/>
    </source>
</evidence>
<dbReference type="AlphaFoldDB" id="V5IME4"/>
<name>V5IME4_NEUCR</name>
<dbReference type="Proteomes" id="UP000001805">
    <property type="component" value="Chromosome 2, Linkage Group V"/>
</dbReference>
<evidence type="ECO:0000313" key="2">
    <source>
        <dbReference type="Proteomes" id="UP000001805"/>
    </source>
</evidence>
<proteinExistence type="predicted"/>
<organism evidence="1 2">
    <name type="scientific">Neurospora crassa (strain ATCC 24698 / 74-OR23-1A / CBS 708.71 / DSM 1257 / FGSC 987)</name>
    <dbReference type="NCBI Taxonomy" id="367110"/>
    <lineage>
        <taxon>Eukaryota</taxon>
        <taxon>Fungi</taxon>
        <taxon>Dikarya</taxon>
        <taxon>Ascomycota</taxon>
        <taxon>Pezizomycotina</taxon>
        <taxon>Sordariomycetes</taxon>
        <taxon>Sordariomycetidae</taxon>
        <taxon>Sordariales</taxon>
        <taxon>Sordariaceae</taxon>
        <taxon>Neurospora</taxon>
    </lineage>
</organism>
<keyword evidence="2" id="KW-1185">Reference proteome</keyword>
<dbReference type="VEuPathDB" id="FungiDB:NCU16997"/>
<dbReference type="GeneID" id="23569752"/>
<dbReference type="KEGG" id="ncr:NCU16997"/>